<feature type="compositionally biased region" description="Polar residues" evidence="1">
    <location>
        <begin position="557"/>
        <end position="576"/>
    </location>
</feature>
<feature type="compositionally biased region" description="Basic and acidic residues" evidence="1">
    <location>
        <begin position="578"/>
        <end position="657"/>
    </location>
</feature>
<evidence type="ECO:0000256" key="1">
    <source>
        <dbReference type="SAM" id="MobiDB-lite"/>
    </source>
</evidence>
<keyword evidence="3" id="KW-1185">Reference proteome</keyword>
<name>A0AA40EYU2_9PEZI</name>
<feature type="compositionally biased region" description="Low complexity" evidence="1">
    <location>
        <begin position="363"/>
        <end position="374"/>
    </location>
</feature>
<dbReference type="Proteomes" id="UP001172159">
    <property type="component" value="Unassembled WGS sequence"/>
</dbReference>
<dbReference type="EMBL" id="JAUKTV010000001">
    <property type="protein sequence ID" value="KAK0748058.1"/>
    <property type="molecule type" value="Genomic_DNA"/>
</dbReference>
<accession>A0AA40EYU2</accession>
<feature type="compositionally biased region" description="Low complexity" evidence="1">
    <location>
        <begin position="465"/>
        <end position="476"/>
    </location>
</feature>
<evidence type="ECO:0000313" key="2">
    <source>
        <dbReference type="EMBL" id="KAK0748058.1"/>
    </source>
</evidence>
<feature type="region of interest" description="Disordered" evidence="1">
    <location>
        <begin position="329"/>
        <end position="672"/>
    </location>
</feature>
<reference evidence="2" key="1">
    <citation type="submission" date="2023-06" db="EMBL/GenBank/DDBJ databases">
        <title>Genome-scale phylogeny and comparative genomics of the fungal order Sordariales.</title>
        <authorList>
            <consortium name="Lawrence Berkeley National Laboratory"/>
            <person name="Hensen N."/>
            <person name="Bonometti L."/>
            <person name="Westerberg I."/>
            <person name="Brannstrom I.O."/>
            <person name="Guillou S."/>
            <person name="Cros-Aarteil S."/>
            <person name="Calhoun S."/>
            <person name="Haridas S."/>
            <person name="Kuo A."/>
            <person name="Mondo S."/>
            <person name="Pangilinan J."/>
            <person name="Riley R."/>
            <person name="Labutti K."/>
            <person name="Andreopoulos B."/>
            <person name="Lipzen A."/>
            <person name="Chen C."/>
            <person name="Yanf M."/>
            <person name="Daum C."/>
            <person name="Ng V."/>
            <person name="Clum A."/>
            <person name="Steindorff A."/>
            <person name="Ohm R."/>
            <person name="Martin F."/>
            <person name="Silar P."/>
            <person name="Natvig D."/>
            <person name="Lalanne C."/>
            <person name="Gautier V."/>
            <person name="Ament-Velasquez S.L."/>
            <person name="Kruys A."/>
            <person name="Hutchinson M.I."/>
            <person name="Powell A.J."/>
            <person name="Barry K."/>
            <person name="Miller A.N."/>
            <person name="Grigoriev I.V."/>
            <person name="Debuchy R."/>
            <person name="Gladieux P."/>
            <person name="Thoren M.H."/>
            <person name="Johannesson H."/>
        </authorList>
    </citation>
    <scope>NUCLEOTIDE SEQUENCE</scope>
    <source>
        <strain evidence="2">CBS 540.89</strain>
    </source>
</reference>
<protein>
    <submittedName>
        <fullName evidence="2">Uncharacterized protein</fullName>
    </submittedName>
</protein>
<sequence>MVFNVPEGGLSLDSSAKAMAGLPVQAFGITLSNSVIEDMIACVQNGGDIELSLGSNPAFLFSDQEVEIPNSPDSYDYDLFYSDAASPRSLKKLPQSTMGIFMPPRVTKPNAKKPASKVPAQKTASSNTTPNSSNEANDAIANLKNSLARKEAEKNTAVVVSGLMNSKGKGKASNRLLDNASPRSLPPSPALSGVRSPSLAPGGVSALDQTKQHTFPIIHQLAVAELSFEVLLAQWNDGSEDEFRVALNKVADFDNGLQKWALRKRYWKELDVFEYDYPKEEDRQTAINNAIKQFDRMRVGVSDPIWQKLLPVAERGKGICLSKLQANLAKGPTVPKPKPDAANGSGSEKEDPTALKKGKGGEAMSRSSSQASAAGKKKPSASEAQAKRLTSTTKKAAPAKPSPKVSPTKPQTKAAAGKGGRGPLSEEFVKDSDSEEEPLAKSKAAAAAAPRPVKAAPAPAPAPKPKTTTAAKMLPKAIEKDTIRAEVVAKPAKATKPAAKRPRDADEDDSSSSGTPLSKRVKAGSKAPASAANSVKPRTVSDASQNGRPGSSAPKAKNTSPTKSSPLALSLQNASELEQERVARAKSAEREREREQAQIQALKREREREREREHERAEKERERERNRERAEKERERGRGERARELGRDRPRAREPSRDTIISSASSNADSTIGIPVVSKKRPAPVDSYSENHHAKRMRVSADTLTKAQEFKLAYQRYLQLHEEISGWEFPPESKLNDFCELHGRLVRMKKEIYLDVGEA</sequence>
<feature type="region of interest" description="Disordered" evidence="1">
    <location>
        <begin position="166"/>
        <end position="205"/>
    </location>
</feature>
<evidence type="ECO:0000313" key="3">
    <source>
        <dbReference type="Proteomes" id="UP001172159"/>
    </source>
</evidence>
<proteinExistence type="predicted"/>
<comment type="caution">
    <text evidence="2">The sequence shown here is derived from an EMBL/GenBank/DDBJ whole genome shotgun (WGS) entry which is preliminary data.</text>
</comment>
<organism evidence="2 3">
    <name type="scientific">Apiosordaria backusii</name>
    <dbReference type="NCBI Taxonomy" id="314023"/>
    <lineage>
        <taxon>Eukaryota</taxon>
        <taxon>Fungi</taxon>
        <taxon>Dikarya</taxon>
        <taxon>Ascomycota</taxon>
        <taxon>Pezizomycotina</taxon>
        <taxon>Sordariomycetes</taxon>
        <taxon>Sordariomycetidae</taxon>
        <taxon>Sordariales</taxon>
        <taxon>Lasiosphaeriaceae</taxon>
        <taxon>Apiosordaria</taxon>
    </lineage>
</organism>
<dbReference type="InterPro" id="IPR036390">
    <property type="entry name" value="WH_DNA-bd_sf"/>
</dbReference>
<feature type="compositionally biased region" description="Low complexity" evidence="1">
    <location>
        <begin position="123"/>
        <end position="136"/>
    </location>
</feature>
<gene>
    <name evidence="2" type="ORF">B0T21DRAFT_406608</name>
</gene>
<feature type="compositionally biased region" description="Low complexity" evidence="1">
    <location>
        <begin position="441"/>
        <end position="457"/>
    </location>
</feature>
<feature type="region of interest" description="Disordered" evidence="1">
    <location>
        <begin position="99"/>
        <end position="136"/>
    </location>
</feature>
<feature type="compositionally biased region" description="Low complexity" evidence="1">
    <location>
        <begin position="390"/>
        <end position="413"/>
    </location>
</feature>
<feature type="compositionally biased region" description="Polar residues" evidence="1">
    <location>
        <begin position="659"/>
        <end position="670"/>
    </location>
</feature>
<dbReference type="AlphaFoldDB" id="A0AA40EYU2"/>
<dbReference type="SUPFAM" id="SSF46785">
    <property type="entry name" value="Winged helix' DNA-binding domain"/>
    <property type="match status" value="1"/>
</dbReference>